<dbReference type="SUPFAM" id="SSF48613">
    <property type="entry name" value="Heme oxygenase-like"/>
    <property type="match status" value="1"/>
</dbReference>
<dbReference type="InterPro" id="IPR016053">
    <property type="entry name" value="Haem_Oase-like"/>
</dbReference>
<keyword evidence="4" id="KW-0602">Photosynthesis</keyword>
<reference evidence="8 9" key="1">
    <citation type="submission" date="2024-01" db="EMBL/GenBank/DDBJ databases">
        <title>Genome assemblies of Stephania.</title>
        <authorList>
            <person name="Yang L."/>
        </authorList>
    </citation>
    <scope>NUCLEOTIDE SEQUENCE [LARGE SCALE GENOMIC DNA]</scope>
    <source>
        <strain evidence="8">JXDWG</strain>
        <tissue evidence="8">Leaf</tissue>
    </source>
</reference>
<evidence type="ECO:0008006" key="10">
    <source>
        <dbReference type="Google" id="ProtNLM"/>
    </source>
</evidence>
<comment type="subcellular location">
    <subcellularLocation>
        <location evidence="1">Plastid</location>
        <location evidence="1">Chloroplast</location>
    </subcellularLocation>
</comment>
<evidence type="ECO:0000313" key="9">
    <source>
        <dbReference type="Proteomes" id="UP001419268"/>
    </source>
</evidence>
<keyword evidence="3" id="KW-0150">Chloroplast</keyword>
<evidence type="ECO:0000256" key="7">
    <source>
        <dbReference type="SAM" id="MobiDB-lite"/>
    </source>
</evidence>
<feature type="region of interest" description="Disordered" evidence="7">
    <location>
        <begin position="91"/>
        <end position="142"/>
    </location>
</feature>
<dbReference type="AlphaFoldDB" id="A0AAP0LCF0"/>
<evidence type="ECO:0000256" key="5">
    <source>
        <dbReference type="ARBA" id="ARBA00022640"/>
    </source>
</evidence>
<gene>
    <name evidence="8" type="ORF">Scep_001660</name>
</gene>
<comment type="similarity">
    <text evidence="2">Belongs to the heme oxygenase family.</text>
</comment>
<proteinExistence type="inferred from homology"/>
<evidence type="ECO:0000256" key="4">
    <source>
        <dbReference type="ARBA" id="ARBA00022531"/>
    </source>
</evidence>
<evidence type="ECO:0000256" key="3">
    <source>
        <dbReference type="ARBA" id="ARBA00022528"/>
    </source>
</evidence>
<dbReference type="GO" id="GO:0015979">
    <property type="term" value="P:photosynthesis"/>
    <property type="evidence" value="ECO:0007669"/>
    <property type="project" value="UniProtKB-KW"/>
</dbReference>
<evidence type="ECO:0000256" key="6">
    <source>
        <dbReference type="ARBA" id="ARBA00022946"/>
    </source>
</evidence>
<dbReference type="GO" id="GO:0010024">
    <property type="term" value="P:phytochromobilin biosynthetic process"/>
    <property type="evidence" value="ECO:0007669"/>
    <property type="project" value="TreeGrafter"/>
</dbReference>
<evidence type="ECO:0000256" key="1">
    <source>
        <dbReference type="ARBA" id="ARBA00004229"/>
    </source>
</evidence>
<feature type="compositionally biased region" description="Low complexity" evidence="7">
    <location>
        <begin position="91"/>
        <end position="106"/>
    </location>
</feature>
<dbReference type="PANTHER" id="PTHR35703:SF1">
    <property type="entry name" value="INACTIVE HEME OXYGENASE 2, CHLOROPLASTIC-RELATED"/>
    <property type="match status" value="1"/>
</dbReference>
<evidence type="ECO:0000313" key="8">
    <source>
        <dbReference type="EMBL" id="KAK9166469.1"/>
    </source>
</evidence>
<accession>A0AAP0LCF0</accession>
<dbReference type="EMBL" id="JBBNAG010000001">
    <property type="protein sequence ID" value="KAK9166469.1"/>
    <property type="molecule type" value="Genomic_DNA"/>
</dbReference>
<dbReference type="GO" id="GO:0004392">
    <property type="term" value="F:heme oxygenase (decyclizing) activity"/>
    <property type="evidence" value="ECO:0007669"/>
    <property type="project" value="InterPro"/>
</dbReference>
<sequence>MALLLPSQLLCNSVVSLRPFLPNPKNKNGFFTLCSSTATTNNTTTTTPTSTNAAPAPVIRKRKRYRKLCPGESKGIVEEMRFVAMRLYTNNSTTTSNSNSNSNSSSDGDESGIDDYNNHDDDGNNNNNNNNNNNDSNDCDGEKETWVPNIDGFVKYLVDSELVFRTIERIVDESDNIACTYFRQTGLERSESLSKDLEWIEQQGILIPEPNSLGVSYAQYLEELVEKSAPMFLCHFYNIYFAHISGGQFIAKQVCEKLLEGKDLEFCRWEGNVPELLNEVREKLNQLGEAWSRDEKNKCLREAAKSFKFLGQIVRLIIL</sequence>
<keyword evidence="5" id="KW-0934">Plastid</keyword>
<dbReference type="PANTHER" id="PTHR35703">
    <property type="entry name" value="HEME OXYGENASE 1, CHLOROPLASTIC-RELATED"/>
    <property type="match status" value="1"/>
</dbReference>
<dbReference type="Gene3D" id="1.20.910.10">
    <property type="entry name" value="Heme oxygenase-like"/>
    <property type="match status" value="1"/>
</dbReference>
<comment type="caution">
    <text evidence="8">The sequence shown here is derived from an EMBL/GenBank/DDBJ whole genome shotgun (WGS) entry which is preliminary data.</text>
</comment>
<dbReference type="CDD" id="cd19165">
    <property type="entry name" value="HemeO"/>
    <property type="match status" value="1"/>
</dbReference>
<dbReference type="GO" id="GO:0006788">
    <property type="term" value="P:heme oxidation"/>
    <property type="evidence" value="ECO:0007669"/>
    <property type="project" value="InterPro"/>
</dbReference>
<protein>
    <recommendedName>
        <fullName evidence="10">Heme oxygenase</fullName>
    </recommendedName>
</protein>
<dbReference type="Pfam" id="PF01126">
    <property type="entry name" value="Heme_oxygenase"/>
    <property type="match status" value="1"/>
</dbReference>
<dbReference type="InterPro" id="IPR002051">
    <property type="entry name" value="Haem_Oase"/>
</dbReference>
<dbReference type="InterPro" id="IPR016951">
    <property type="entry name" value="Haem_Oase_decyc_pln"/>
</dbReference>
<keyword evidence="6" id="KW-0809">Transit peptide</keyword>
<evidence type="ECO:0000256" key="2">
    <source>
        <dbReference type="ARBA" id="ARBA00006134"/>
    </source>
</evidence>
<keyword evidence="9" id="KW-1185">Reference proteome</keyword>
<name>A0AAP0LCF0_9MAGN</name>
<dbReference type="GO" id="GO:0009507">
    <property type="term" value="C:chloroplast"/>
    <property type="evidence" value="ECO:0007669"/>
    <property type="project" value="UniProtKB-SubCell"/>
</dbReference>
<dbReference type="InterPro" id="IPR016084">
    <property type="entry name" value="Haem_Oase-like_multi-hlx"/>
</dbReference>
<feature type="compositionally biased region" description="Low complexity" evidence="7">
    <location>
        <begin position="124"/>
        <end position="136"/>
    </location>
</feature>
<organism evidence="8 9">
    <name type="scientific">Stephania cephalantha</name>
    <dbReference type="NCBI Taxonomy" id="152367"/>
    <lineage>
        <taxon>Eukaryota</taxon>
        <taxon>Viridiplantae</taxon>
        <taxon>Streptophyta</taxon>
        <taxon>Embryophyta</taxon>
        <taxon>Tracheophyta</taxon>
        <taxon>Spermatophyta</taxon>
        <taxon>Magnoliopsida</taxon>
        <taxon>Ranunculales</taxon>
        <taxon>Menispermaceae</taxon>
        <taxon>Menispermoideae</taxon>
        <taxon>Cissampelideae</taxon>
        <taxon>Stephania</taxon>
    </lineage>
</organism>
<dbReference type="Proteomes" id="UP001419268">
    <property type="component" value="Unassembled WGS sequence"/>
</dbReference>